<keyword evidence="4" id="KW-1185">Reference proteome</keyword>
<protein>
    <submittedName>
        <fullName evidence="3">YciI family protein</fullName>
    </submittedName>
</protein>
<evidence type="ECO:0000256" key="1">
    <source>
        <dbReference type="ARBA" id="ARBA00007689"/>
    </source>
</evidence>
<sequence>MFVISLTYVCSLEDVEKWLSDHIAFLDKHYAQGIFLASGRKVPRTGGVILAIADTRAQLIDLLEDDPFYQHGLAEYDITEFIPTKTAQELSFLLEK</sequence>
<dbReference type="PANTHER" id="PTHR37828:SF1">
    <property type="entry name" value="YCII-RELATED DOMAIN-CONTAINING PROTEIN"/>
    <property type="match status" value="1"/>
</dbReference>
<dbReference type="Proteomes" id="UP001607151">
    <property type="component" value="Unassembled WGS sequence"/>
</dbReference>
<evidence type="ECO:0000313" key="3">
    <source>
        <dbReference type="EMBL" id="MFH0266356.1"/>
    </source>
</evidence>
<name>A0ABW7IXH7_9VIBR</name>
<organism evidence="3 4">
    <name type="scientific">Vibrio rumoiensis</name>
    <dbReference type="NCBI Taxonomy" id="76258"/>
    <lineage>
        <taxon>Bacteria</taxon>
        <taxon>Pseudomonadati</taxon>
        <taxon>Pseudomonadota</taxon>
        <taxon>Gammaproteobacteria</taxon>
        <taxon>Vibrionales</taxon>
        <taxon>Vibrionaceae</taxon>
        <taxon>Vibrio</taxon>
    </lineage>
</organism>
<dbReference type="Pfam" id="PF03795">
    <property type="entry name" value="YCII"/>
    <property type="match status" value="1"/>
</dbReference>
<feature type="domain" description="YCII-related" evidence="2">
    <location>
        <begin position="8"/>
        <end position="81"/>
    </location>
</feature>
<dbReference type="SUPFAM" id="SSF54909">
    <property type="entry name" value="Dimeric alpha+beta barrel"/>
    <property type="match status" value="1"/>
</dbReference>
<comment type="similarity">
    <text evidence="1">Belongs to the YciI family.</text>
</comment>
<dbReference type="Gene3D" id="3.30.70.1060">
    <property type="entry name" value="Dimeric alpha+beta barrel"/>
    <property type="match status" value="1"/>
</dbReference>
<accession>A0ABW7IXH7</accession>
<dbReference type="InterPro" id="IPR011008">
    <property type="entry name" value="Dimeric_a/b-barrel"/>
</dbReference>
<dbReference type="PANTHER" id="PTHR37828">
    <property type="entry name" value="GSR2449 PROTEIN"/>
    <property type="match status" value="1"/>
</dbReference>
<reference evidence="3 4" key="1">
    <citation type="submission" date="2024-10" db="EMBL/GenBank/DDBJ databases">
        <authorList>
            <person name="Yibar A."/>
            <person name="Saticioglu I.B."/>
            <person name="Duman M."/>
            <person name="Ajmi N."/>
            <person name="Gurler F."/>
            <person name="Ay H."/>
            <person name="Onuk E."/>
            <person name="Guler S."/>
            <person name="Romalde J.L."/>
        </authorList>
    </citation>
    <scope>NUCLEOTIDE SEQUENCE [LARGE SCALE GENOMIC DNA]</scope>
    <source>
        <strain evidence="3 4">14-MA-B</strain>
    </source>
</reference>
<dbReference type="RefSeq" id="WP_394608171.1">
    <property type="nucleotide sequence ID" value="NZ_JBIHSJ010000004.1"/>
</dbReference>
<gene>
    <name evidence="3" type="ORF">ACGRQ9_12965</name>
</gene>
<comment type="caution">
    <text evidence="3">The sequence shown here is derived from an EMBL/GenBank/DDBJ whole genome shotgun (WGS) entry which is preliminary data.</text>
</comment>
<dbReference type="EMBL" id="JBIHSN010000003">
    <property type="protein sequence ID" value="MFH0266356.1"/>
    <property type="molecule type" value="Genomic_DNA"/>
</dbReference>
<evidence type="ECO:0000259" key="2">
    <source>
        <dbReference type="Pfam" id="PF03795"/>
    </source>
</evidence>
<proteinExistence type="inferred from homology"/>
<evidence type="ECO:0000313" key="4">
    <source>
        <dbReference type="Proteomes" id="UP001607151"/>
    </source>
</evidence>
<dbReference type="InterPro" id="IPR005545">
    <property type="entry name" value="YCII"/>
</dbReference>